<keyword evidence="2" id="KW-1185">Reference proteome</keyword>
<dbReference type="InterPro" id="IPR004344">
    <property type="entry name" value="TTL/TTLL_fam"/>
</dbReference>
<gene>
    <name evidence="1" type="ORF">PPRIM_AZ9-3.1.T0600082</name>
</gene>
<organism evidence="1 2">
    <name type="scientific">Paramecium primaurelia</name>
    <dbReference type="NCBI Taxonomy" id="5886"/>
    <lineage>
        <taxon>Eukaryota</taxon>
        <taxon>Sar</taxon>
        <taxon>Alveolata</taxon>
        <taxon>Ciliophora</taxon>
        <taxon>Intramacronucleata</taxon>
        <taxon>Oligohymenophorea</taxon>
        <taxon>Peniculida</taxon>
        <taxon>Parameciidae</taxon>
        <taxon>Paramecium</taxon>
    </lineage>
</organism>
<dbReference type="PANTHER" id="PTHR46069">
    <property type="entry name" value="TUBULIN TYROSINE LIGASE"/>
    <property type="match status" value="1"/>
</dbReference>
<sequence>MRKTHSPQGFQYFMKRRYEQRFPKFKFQEPVETYGLMPKITPNQNLRTENIQNNSAEYILPHLQKRMANSQSKEKNDDSCILIGNTLKSLERRVLKPRISYQPEIPSNKYIKSRSKSIKKQPKFDGIYFEGEKYCQEIEFQEKYANIRQYYNYINISNGIFIKSTVNYYKANVSKSNNGQLVKTLLKQRWWWLIVENDKENVNFLWESSRNDNYIITMPCSEQVDNNYNFNISKDIQDIPIDSHPYAKLLPKNLVIQMNQQEKHIGKLNKLLNYEQCVQFCNNVRTYEITSSTKIHNHIQNNTHLGSKKNLFLNLKKYYELNSQNVFEFLPLTYHIKNKFDLENYLIENFSAKKIWIVKPGELTNRGHGIQIFQNINEVNFFLKGNHQHKNGLSKTFIVQQYITNPLLYNQRKFDIRCFILFTGINGQQKGYWYQDGYIRTSSKEFNLNNLSNKMIHLTNDAVQKYSEDYGKFEKGNKISFEEFKKFITPEKFNQVYQRMKQIAFDQFQAVAELLDPLKRENTFELFGLDFMIDDSYNTWLIETNTNPCLEQTGPLLTGFMPQLIDNLLKLVIDPLYPPPQFYNSKKFVYECLNNKFELIYDSSKMKLNRKNVTIDNEL</sequence>
<reference evidence="1" key="1">
    <citation type="submission" date="2021-01" db="EMBL/GenBank/DDBJ databases">
        <authorList>
            <consortium name="Genoscope - CEA"/>
            <person name="William W."/>
        </authorList>
    </citation>
    <scope>NUCLEOTIDE SEQUENCE</scope>
</reference>
<evidence type="ECO:0000313" key="1">
    <source>
        <dbReference type="EMBL" id="CAD8078508.1"/>
    </source>
</evidence>
<dbReference type="OMA" id="ESEMWIS"/>
<protein>
    <recommendedName>
        <fullName evidence="3">Tubulin-tyrosine ligase family protein</fullName>
    </recommendedName>
</protein>
<evidence type="ECO:0008006" key="3">
    <source>
        <dbReference type="Google" id="ProtNLM"/>
    </source>
</evidence>
<accession>A0A8S1ME80</accession>
<comment type="caution">
    <text evidence="1">The sequence shown here is derived from an EMBL/GenBank/DDBJ whole genome shotgun (WGS) entry which is preliminary data.</text>
</comment>
<dbReference type="Proteomes" id="UP000688137">
    <property type="component" value="Unassembled WGS sequence"/>
</dbReference>
<dbReference type="EMBL" id="CAJJDM010000061">
    <property type="protein sequence ID" value="CAD8078508.1"/>
    <property type="molecule type" value="Genomic_DNA"/>
</dbReference>
<dbReference type="Pfam" id="PF03133">
    <property type="entry name" value="TTL"/>
    <property type="match status" value="1"/>
</dbReference>
<evidence type="ECO:0000313" key="2">
    <source>
        <dbReference type="Proteomes" id="UP000688137"/>
    </source>
</evidence>
<dbReference type="PROSITE" id="PS51221">
    <property type="entry name" value="TTL"/>
    <property type="match status" value="1"/>
</dbReference>
<dbReference type="AlphaFoldDB" id="A0A8S1ME80"/>
<name>A0A8S1ME80_PARPR</name>
<proteinExistence type="predicted"/>
<dbReference type="PANTHER" id="PTHR46069:SF1">
    <property type="entry name" value="CHROMOSOME UNDETERMINED SCAFFOLD_125, WHOLE GENOME SHOTGUN SEQUENCE"/>
    <property type="match status" value="1"/>
</dbReference>